<evidence type="ECO:0000313" key="2">
    <source>
        <dbReference type="Proteomes" id="UP000652219"/>
    </source>
</evidence>
<gene>
    <name evidence="1" type="ORF">CSOJ01_12862</name>
</gene>
<comment type="caution">
    <text evidence="1">The sequence shown here is derived from an EMBL/GenBank/DDBJ whole genome shotgun (WGS) entry which is preliminary data.</text>
</comment>
<dbReference type="EMBL" id="WIGN01000348">
    <property type="protein sequence ID" value="KAF6797617.1"/>
    <property type="molecule type" value="Genomic_DNA"/>
</dbReference>
<accession>A0A8H6ITN3</accession>
<organism evidence="1 2">
    <name type="scientific">Colletotrichum sojae</name>
    <dbReference type="NCBI Taxonomy" id="2175907"/>
    <lineage>
        <taxon>Eukaryota</taxon>
        <taxon>Fungi</taxon>
        <taxon>Dikarya</taxon>
        <taxon>Ascomycota</taxon>
        <taxon>Pezizomycotina</taxon>
        <taxon>Sordariomycetes</taxon>
        <taxon>Hypocreomycetidae</taxon>
        <taxon>Glomerellales</taxon>
        <taxon>Glomerellaceae</taxon>
        <taxon>Colletotrichum</taxon>
        <taxon>Colletotrichum orchidearum species complex</taxon>
    </lineage>
</organism>
<dbReference type="Proteomes" id="UP000652219">
    <property type="component" value="Unassembled WGS sequence"/>
</dbReference>
<protein>
    <submittedName>
        <fullName evidence="1">Heterokaryon incompatibility protein</fullName>
    </submittedName>
</protein>
<sequence length="132" mass="15139">MSNPCSRCAKLSIESLLDLARIDFTAHTFSKEAFFKHHKSFDDLEDAAREGCDLCRLVLESFQRAPCPDEDPWEWPDEWIEDTEFRPEDRSGTMYSIAKGLQVSDIKLCLNATHLYSGQGFEDAQVFDEILV</sequence>
<feature type="non-terminal residue" evidence="1">
    <location>
        <position position="132"/>
    </location>
</feature>
<evidence type="ECO:0000313" key="1">
    <source>
        <dbReference type="EMBL" id="KAF6797617.1"/>
    </source>
</evidence>
<proteinExistence type="predicted"/>
<reference evidence="1 2" key="1">
    <citation type="journal article" date="2020" name="Phytopathology">
        <title>Genome Sequence Resources of Colletotrichum truncatum, C. plurivorum, C. musicola, and C. sojae: Four Species Pathogenic to Soybean (Glycine max).</title>
        <authorList>
            <person name="Rogerio F."/>
            <person name="Boufleur T.R."/>
            <person name="Ciampi-Guillardi M."/>
            <person name="Sukno S.A."/>
            <person name="Thon M.R."/>
            <person name="Massola Junior N.S."/>
            <person name="Baroncelli R."/>
        </authorList>
    </citation>
    <scope>NUCLEOTIDE SEQUENCE [LARGE SCALE GENOMIC DNA]</scope>
    <source>
        <strain evidence="1 2">LFN0009</strain>
    </source>
</reference>
<keyword evidence="2" id="KW-1185">Reference proteome</keyword>
<dbReference type="AlphaFoldDB" id="A0A8H6ITN3"/>
<name>A0A8H6ITN3_9PEZI</name>